<gene>
    <name evidence="3" type="ORF">P170DRAFT_439594</name>
</gene>
<keyword evidence="2" id="KW-1133">Transmembrane helix</keyword>
<dbReference type="Proteomes" id="UP000234275">
    <property type="component" value="Unassembled WGS sequence"/>
</dbReference>
<evidence type="ECO:0000256" key="1">
    <source>
        <dbReference type="SAM" id="MobiDB-lite"/>
    </source>
</evidence>
<evidence type="ECO:0000313" key="4">
    <source>
        <dbReference type="Proteomes" id="UP000234275"/>
    </source>
</evidence>
<name>A0A2I2FZ46_9EURO</name>
<feature type="transmembrane region" description="Helical" evidence="2">
    <location>
        <begin position="59"/>
        <end position="79"/>
    </location>
</feature>
<feature type="transmembrane region" description="Helical" evidence="2">
    <location>
        <begin position="99"/>
        <end position="120"/>
    </location>
</feature>
<comment type="caution">
    <text evidence="3">The sequence shown here is derived from an EMBL/GenBank/DDBJ whole genome shotgun (WGS) entry which is preliminary data.</text>
</comment>
<dbReference type="OrthoDB" id="5363290at2759"/>
<evidence type="ECO:0008006" key="5">
    <source>
        <dbReference type="Google" id="ProtNLM"/>
    </source>
</evidence>
<dbReference type="PANTHER" id="PTHR42083:SF1">
    <property type="entry name" value="MARVEL DOMAIN-CONTAINING PROTEIN"/>
    <property type="match status" value="1"/>
</dbReference>
<accession>A0A2I2FZ46</accession>
<dbReference type="GeneID" id="36557574"/>
<keyword evidence="2" id="KW-0812">Transmembrane</keyword>
<protein>
    <recommendedName>
        <fullName evidence="5">MARVEL domain-containing protein</fullName>
    </recommendedName>
</protein>
<dbReference type="RefSeq" id="XP_024701200.1">
    <property type="nucleotide sequence ID" value="XM_024849875.1"/>
</dbReference>
<feature type="region of interest" description="Disordered" evidence="1">
    <location>
        <begin position="201"/>
        <end position="220"/>
    </location>
</feature>
<feature type="transmembrane region" description="Helical" evidence="2">
    <location>
        <begin position="168"/>
        <end position="189"/>
    </location>
</feature>
<evidence type="ECO:0000256" key="2">
    <source>
        <dbReference type="SAM" id="Phobius"/>
    </source>
</evidence>
<keyword evidence="4" id="KW-1185">Reference proteome</keyword>
<reference evidence="3 4" key="1">
    <citation type="submission" date="2016-12" db="EMBL/GenBank/DDBJ databases">
        <title>The genomes of Aspergillus section Nigri reveals drivers in fungal speciation.</title>
        <authorList>
            <consortium name="DOE Joint Genome Institute"/>
            <person name="Vesth T.C."/>
            <person name="Nybo J."/>
            <person name="Theobald S."/>
            <person name="Brandl J."/>
            <person name="Frisvad J.C."/>
            <person name="Nielsen K.F."/>
            <person name="Lyhne E.K."/>
            <person name="Kogle M.E."/>
            <person name="Kuo A."/>
            <person name="Riley R."/>
            <person name="Clum A."/>
            <person name="Nolan M."/>
            <person name="Lipzen A."/>
            <person name="Salamov A."/>
            <person name="Henrissat B."/>
            <person name="Wiebenga A."/>
            <person name="De Vries R.P."/>
            <person name="Grigoriev I.V."/>
            <person name="Mortensen U.H."/>
            <person name="Andersen M.R."/>
            <person name="Baker S.E."/>
        </authorList>
    </citation>
    <scope>NUCLEOTIDE SEQUENCE [LARGE SCALE GENOMIC DNA]</scope>
    <source>
        <strain evidence="3 4">IBT 23096</strain>
    </source>
</reference>
<dbReference type="PANTHER" id="PTHR42083">
    <property type="entry name" value="MARVEL DOMAIN-CONTAINING PROTEIN"/>
    <property type="match status" value="1"/>
</dbReference>
<dbReference type="VEuPathDB" id="FungiDB:P170DRAFT_439594"/>
<sequence>MWFILLKIFKFGFNQAKKHNANKKGQHPDDLSNPSSFNMAARSFGQPSPPPPKKPLKHYLALTLHTLQLIFGITVLALYGSEIHNAHERNDSAAPEAVYAVITALLALVTAAGLLVYVAFVKARAVGGKAGVLMGLFAWQGILVILWLVVFGVFAAKYLGSEKKKMRRAVWIDLVCLVMAVGAAAWAGLRWWRGNRAEGDGEESFKGVQHQQQEEEKEVV</sequence>
<organism evidence="3 4">
    <name type="scientific">Aspergillus steynii IBT 23096</name>
    <dbReference type="NCBI Taxonomy" id="1392250"/>
    <lineage>
        <taxon>Eukaryota</taxon>
        <taxon>Fungi</taxon>
        <taxon>Dikarya</taxon>
        <taxon>Ascomycota</taxon>
        <taxon>Pezizomycotina</taxon>
        <taxon>Eurotiomycetes</taxon>
        <taxon>Eurotiomycetidae</taxon>
        <taxon>Eurotiales</taxon>
        <taxon>Aspergillaceae</taxon>
        <taxon>Aspergillus</taxon>
        <taxon>Aspergillus subgen. Circumdati</taxon>
    </lineage>
</organism>
<proteinExistence type="predicted"/>
<dbReference type="EMBL" id="MSFO01000007">
    <property type="protein sequence ID" value="PLB45898.1"/>
    <property type="molecule type" value="Genomic_DNA"/>
</dbReference>
<dbReference type="AlphaFoldDB" id="A0A2I2FZ46"/>
<evidence type="ECO:0000313" key="3">
    <source>
        <dbReference type="EMBL" id="PLB45898.1"/>
    </source>
</evidence>
<keyword evidence="2" id="KW-0472">Membrane</keyword>
<feature type="transmembrane region" description="Helical" evidence="2">
    <location>
        <begin position="132"/>
        <end position="156"/>
    </location>
</feature>